<dbReference type="EMBL" id="KV442096">
    <property type="protein sequence ID" value="OAQ24354.1"/>
    <property type="molecule type" value="Genomic_DNA"/>
</dbReference>
<dbReference type="Proteomes" id="UP000078512">
    <property type="component" value="Unassembled WGS sequence"/>
</dbReference>
<evidence type="ECO:0000313" key="2">
    <source>
        <dbReference type="Proteomes" id="UP000078512"/>
    </source>
</evidence>
<reference evidence="1 2" key="1">
    <citation type="submission" date="2016-05" db="EMBL/GenBank/DDBJ databases">
        <title>Genome sequencing reveals origins of a unique bacterial endosymbiosis in the earliest lineages of terrestrial Fungi.</title>
        <authorList>
            <consortium name="DOE Joint Genome Institute"/>
            <person name="Uehling J."/>
            <person name="Gryganskyi A."/>
            <person name="Hameed K."/>
            <person name="Tschaplinski T."/>
            <person name="Misztal P."/>
            <person name="Wu S."/>
            <person name="Desiro A."/>
            <person name="Vande Pol N."/>
            <person name="Du Z.-Y."/>
            <person name="Zienkiewicz A."/>
            <person name="Zienkiewicz K."/>
            <person name="Morin E."/>
            <person name="Tisserant E."/>
            <person name="Splivallo R."/>
            <person name="Hainaut M."/>
            <person name="Henrissat B."/>
            <person name="Ohm R."/>
            <person name="Kuo A."/>
            <person name="Yan J."/>
            <person name="Lipzen A."/>
            <person name="Nolan M."/>
            <person name="Labutti K."/>
            <person name="Barry K."/>
            <person name="Goldstein A."/>
            <person name="Labbe J."/>
            <person name="Schadt C."/>
            <person name="Tuskan G."/>
            <person name="Grigoriev I."/>
            <person name="Martin F."/>
            <person name="Vilgalys R."/>
            <person name="Bonito G."/>
        </authorList>
    </citation>
    <scope>NUCLEOTIDE SEQUENCE [LARGE SCALE GENOMIC DNA]</scope>
    <source>
        <strain evidence="1 2">AG-77</strain>
    </source>
</reference>
<name>A0A197JJ05_9FUNG</name>
<gene>
    <name evidence="1" type="ORF">K457DRAFT_843909</name>
</gene>
<evidence type="ECO:0000313" key="1">
    <source>
        <dbReference type="EMBL" id="OAQ24354.1"/>
    </source>
</evidence>
<dbReference type="AlphaFoldDB" id="A0A197JJ05"/>
<protein>
    <submittedName>
        <fullName evidence="1">Uncharacterized protein</fullName>
    </submittedName>
</protein>
<proteinExistence type="predicted"/>
<sequence length="159" mass="17896">MTSRTDADLLGLIRTNDPLRPSLVHRLDTAIMCNCITLKHCFSCWHSDTALPPPLSLLFLSWQPTLVFWKLVTSSPFLSLSAAQPPLYVNEMQRLVLVTADIQLANKQQTKITASSLPAQCIEFQTWLAWYEKQIAPPKPSFHYIPHSFSTLLSAKLCG</sequence>
<keyword evidence="2" id="KW-1185">Reference proteome</keyword>
<accession>A0A197JJ05</accession>
<organism evidence="1 2">
    <name type="scientific">Linnemannia elongata AG-77</name>
    <dbReference type="NCBI Taxonomy" id="1314771"/>
    <lineage>
        <taxon>Eukaryota</taxon>
        <taxon>Fungi</taxon>
        <taxon>Fungi incertae sedis</taxon>
        <taxon>Mucoromycota</taxon>
        <taxon>Mortierellomycotina</taxon>
        <taxon>Mortierellomycetes</taxon>
        <taxon>Mortierellales</taxon>
        <taxon>Mortierellaceae</taxon>
        <taxon>Linnemannia</taxon>
    </lineage>
</organism>